<reference evidence="2 3" key="1">
    <citation type="submission" date="2019-05" db="EMBL/GenBank/DDBJ databases">
        <title>Another draft genome of Portunus trituberculatus and its Hox gene families provides insights of decapod evolution.</title>
        <authorList>
            <person name="Jeong J.-H."/>
            <person name="Song I."/>
            <person name="Kim S."/>
            <person name="Choi T."/>
            <person name="Kim D."/>
            <person name="Ryu S."/>
            <person name="Kim W."/>
        </authorList>
    </citation>
    <scope>NUCLEOTIDE SEQUENCE [LARGE SCALE GENOMIC DNA]</scope>
    <source>
        <tissue evidence="2">Muscle</tissue>
    </source>
</reference>
<sequence>MKGGLQMRNTLQEEKEEEREEKAKIKYCEQWRQWPRFMPPPPANRLRQEDTSEAREAAALLLTKSGTQSCGEEL</sequence>
<feature type="region of interest" description="Disordered" evidence="1">
    <location>
        <begin position="1"/>
        <end position="22"/>
    </location>
</feature>
<gene>
    <name evidence="2" type="ORF">E2C01_050223</name>
</gene>
<comment type="caution">
    <text evidence="2">The sequence shown here is derived from an EMBL/GenBank/DDBJ whole genome shotgun (WGS) entry which is preliminary data.</text>
</comment>
<accession>A0A5B7G7P1</accession>
<proteinExistence type="predicted"/>
<name>A0A5B7G7P1_PORTR</name>
<dbReference type="EMBL" id="VSRR010013818">
    <property type="protein sequence ID" value="MPC56270.1"/>
    <property type="molecule type" value="Genomic_DNA"/>
</dbReference>
<protein>
    <submittedName>
        <fullName evidence="2">Uncharacterized protein</fullName>
    </submittedName>
</protein>
<keyword evidence="3" id="KW-1185">Reference proteome</keyword>
<dbReference type="AlphaFoldDB" id="A0A5B7G7P1"/>
<evidence type="ECO:0000313" key="3">
    <source>
        <dbReference type="Proteomes" id="UP000324222"/>
    </source>
</evidence>
<evidence type="ECO:0000256" key="1">
    <source>
        <dbReference type="SAM" id="MobiDB-lite"/>
    </source>
</evidence>
<organism evidence="2 3">
    <name type="scientific">Portunus trituberculatus</name>
    <name type="common">Swimming crab</name>
    <name type="synonym">Neptunus trituberculatus</name>
    <dbReference type="NCBI Taxonomy" id="210409"/>
    <lineage>
        <taxon>Eukaryota</taxon>
        <taxon>Metazoa</taxon>
        <taxon>Ecdysozoa</taxon>
        <taxon>Arthropoda</taxon>
        <taxon>Crustacea</taxon>
        <taxon>Multicrustacea</taxon>
        <taxon>Malacostraca</taxon>
        <taxon>Eumalacostraca</taxon>
        <taxon>Eucarida</taxon>
        <taxon>Decapoda</taxon>
        <taxon>Pleocyemata</taxon>
        <taxon>Brachyura</taxon>
        <taxon>Eubrachyura</taxon>
        <taxon>Portunoidea</taxon>
        <taxon>Portunidae</taxon>
        <taxon>Portuninae</taxon>
        <taxon>Portunus</taxon>
    </lineage>
</organism>
<dbReference type="Proteomes" id="UP000324222">
    <property type="component" value="Unassembled WGS sequence"/>
</dbReference>
<evidence type="ECO:0000313" key="2">
    <source>
        <dbReference type="EMBL" id="MPC56270.1"/>
    </source>
</evidence>